<evidence type="ECO:0000313" key="1">
    <source>
        <dbReference type="EMBL" id="MBW0476608.1"/>
    </source>
</evidence>
<dbReference type="AlphaFoldDB" id="A0A9Q3C4X2"/>
<proteinExistence type="predicted"/>
<accession>A0A9Q3C4X2</accession>
<sequence>MVTNPFVSFHSPVQAGHSQKRELAGKNWGEEGKCECLTYSQHIYMGGQLCGILIGPHGKTFSLVGLDQANAMWAPTGKSKICAEQSSLGIGTILDSKGLSFKWEEAVSDILSDSTQSNPSTTWE</sequence>
<name>A0A9Q3C4X2_9BASI</name>
<evidence type="ECO:0000313" key="2">
    <source>
        <dbReference type="Proteomes" id="UP000765509"/>
    </source>
</evidence>
<comment type="caution">
    <text evidence="1">The sequence shown here is derived from an EMBL/GenBank/DDBJ whole genome shotgun (WGS) entry which is preliminary data.</text>
</comment>
<dbReference type="EMBL" id="AVOT02004525">
    <property type="protein sequence ID" value="MBW0476608.1"/>
    <property type="molecule type" value="Genomic_DNA"/>
</dbReference>
<reference evidence="1" key="1">
    <citation type="submission" date="2021-03" db="EMBL/GenBank/DDBJ databases">
        <title>Draft genome sequence of rust myrtle Austropuccinia psidii MF-1, a brazilian biotype.</title>
        <authorList>
            <person name="Quecine M.C."/>
            <person name="Pachon D.M.R."/>
            <person name="Bonatelli M.L."/>
            <person name="Correr F.H."/>
            <person name="Franceschini L.M."/>
            <person name="Leite T.F."/>
            <person name="Margarido G.R.A."/>
            <person name="Almeida C.A."/>
            <person name="Ferrarezi J.A."/>
            <person name="Labate C.A."/>
        </authorList>
    </citation>
    <scope>NUCLEOTIDE SEQUENCE</scope>
    <source>
        <strain evidence="1">MF-1</strain>
    </source>
</reference>
<protein>
    <submittedName>
        <fullName evidence="1">Uncharacterized protein</fullName>
    </submittedName>
</protein>
<gene>
    <name evidence="1" type="ORF">O181_016323</name>
</gene>
<dbReference type="Proteomes" id="UP000765509">
    <property type="component" value="Unassembled WGS sequence"/>
</dbReference>
<organism evidence="1 2">
    <name type="scientific">Austropuccinia psidii MF-1</name>
    <dbReference type="NCBI Taxonomy" id="1389203"/>
    <lineage>
        <taxon>Eukaryota</taxon>
        <taxon>Fungi</taxon>
        <taxon>Dikarya</taxon>
        <taxon>Basidiomycota</taxon>
        <taxon>Pucciniomycotina</taxon>
        <taxon>Pucciniomycetes</taxon>
        <taxon>Pucciniales</taxon>
        <taxon>Sphaerophragmiaceae</taxon>
        <taxon>Austropuccinia</taxon>
    </lineage>
</organism>
<keyword evidence="2" id="KW-1185">Reference proteome</keyword>